<feature type="compositionally biased region" description="Low complexity" evidence="1">
    <location>
        <begin position="67"/>
        <end position="78"/>
    </location>
</feature>
<feature type="region of interest" description="Disordered" evidence="1">
    <location>
        <begin position="734"/>
        <end position="771"/>
    </location>
</feature>
<dbReference type="EMBL" id="MU069452">
    <property type="protein sequence ID" value="KAF5842936.1"/>
    <property type="molecule type" value="Genomic_DNA"/>
</dbReference>
<feature type="compositionally biased region" description="Low complexity" evidence="1">
    <location>
        <begin position="151"/>
        <end position="165"/>
    </location>
</feature>
<feature type="compositionally biased region" description="Low complexity" evidence="1">
    <location>
        <begin position="472"/>
        <end position="506"/>
    </location>
</feature>
<accession>A0ABQ7H7V7</accession>
<sequence length="957" mass="100008">MLAPPPFDSSPFDPSTQTQLAPPTLSTPSTPGLKEGSQNKAAPLAASKPSASGPRPVLEPFNSASPAAASIDAGSFAATGQPAPGTAQHAASSSENAATQGSSSSGACDGAGGDSKMAPSADHVAAADGTAGQTAGGQGGPASPSSPPTSLPTSMKAPPSASAGAAAAAAAVKPSFLQHQQRHQIKQQQPWAPSAPPAPMCQRVPVPPRLQSLHERSPLLWGPAVPKSPLNQATGLLANCCLWFTPFNSITAATLIASKSSLDGLLAELPTSSSIGSSGIQSSSSESSSTSAGNKTEGSPGTKAGSEPGRPVGATTSTTVSGSLQDSTLQQQQHHHHEQQHQEQQHQQQQHQQQQQQHHSCTQEQQQQQQQQQQSHRRTSKQPPLPPLPHRLHLQQLYAQQQALVYGALSLSLHRRILAAVRTRKISPTVLLPLLRSPMLPAHTLDAVRLILEAAQPPIPPPPSHTLSALNPNPGAQGSNGGSSSSASSTRPSSFPPSQFRPISFPTSQLRPNPNKLPTSFRPSNPSLASPPHRDPTHFTHTHNDPPQHQAGHPAPHTPHASDAINPFTSSPSQNHQGASPHQVPSSSSSQVPAHSDNHSGLSGHRPTSPTQGGGARDGGSGNNGAGRPSASAQHTPPGQPQLPAQQVGQPELLSLAHTGLKVRKYTNNSAQHYITLLQNCYYIENQGSAASPDFTTHNSGNAILSEPCSHQTRVRLCDALQELLGRYQRATATHKAKAAGPTPPPAHAQGTAAEARAPVLASPQGASSSAGVVGGITAEAGMAGQSEGQVLQERQQRSQQQQQQQQQQQLQQQAPLRAQQLQLQELRDSVLARPRLGHLIECARMVVDAELSFGGPARAPHALAAVKMGSQSYDASMTVATMPSPRLPAMSFIQLQTWTKVTRAERFSACVGLLCVCTCGSNAFAPLPRSTTKCSSSRALYSRASVTLPPCYHCFR</sequence>
<reference evidence="2" key="1">
    <citation type="submission" date="2017-08" db="EMBL/GenBank/DDBJ databases">
        <authorList>
            <person name="Polle J.E."/>
            <person name="Barry K."/>
            <person name="Cushman J."/>
            <person name="Schmutz J."/>
            <person name="Tran D."/>
            <person name="Hathwaick L.T."/>
            <person name="Yim W.C."/>
            <person name="Jenkins J."/>
            <person name="Mckie-Krisberg Z.M."/>
            <person name="Prochnik S."/>
            <person name="Lindquist E."/>
            <person name="Dockter R.B."/>
            <person name="Adam C."/>
            <person name="Molina H."/>
            <person name="Bunkerborg J."/>
            <person name="Jin E."/>
            <person name="Buchheim M."/>
            <person name="Magnuson J."/>
        </authorList>
    </citation>
    <scope>NUCLEOTIDE SEQUENCE</scope>
    <source>
        <strain evidence="2">CCAP 19/18</strain>
    </source>
</reference>
<proteinExistence type="predicted"/>
<feature type="compositionally biased region" description="Low complexity" evidence="1">
    <location>
        <begin position="579"/>
        <end position="595"/>
    </location>
</feature>
<feature type="compositionally biased region" description="Low complexity" evidence="1">
    <location>
        <begin position="40"/>
        <end position="52"/>
    </location>
</feature>
<feature type="compositionally biased region" description="Low complexity" evidence="1">
    <location>
        <begin position="345"/>
        <end position="374"/>
    </location>
</feature>
<evidence type="ECO:0000313" key="2">
    <source>
        <dbReference type="EMBL" id="KAF5842936.1"/>
    </source>
</evidence>
<feature type="region of interest" description="Disordered" evidence="1">
    <location>
        <begin position="1"/>
        <end position="165"/>
    </location>
</feature>
<feature type="region of interest" description="Disordered" evidence="1">
    <location>
        <begin position="456"/>
        <end position="646"/>
    </location>
</feature>
<dbReference type="Proteomes" id="UP000815325">
    <property type="component" value="Unassembled WGS sequence"/>
</dbReference>
<organism evidence="2 3">
    <name type="scientific">Dunaliella salina</name>
    <name type="common">Green alga</name>
    <name type="synonym">Protococcus salinus</name>
    <dbReference type="NCBI Taxonomy" id="3046"/>
    <lineage>
        <taxon>Eukaryota</taxon>
        <taxon>Viridiplantae</taxon>
        <taxon>Chlorophyta</taxon>
        <taxon>core chlorophytes</taxon>
        <taxon>Chlorophyceae</taxon>
        <taxon>CS clade</taxon>
        <taxon>Chlamydomonadales</taxon>
        <taxon>Dunaliellaceae</taxon>
        <taxon>Dunaliella</taxon>
    </lineage>
</organism>
<evidence type="ECO:0000313" key="3">
    <source>
        <dbReference type="Proteomes" id="UP000815325"/>
    </source>
</evidence>
<feature type="compositionally biased region" description="Basic and acidic residues" evidence="1">
    <location>
        <begin position="532"/>
        <end position="546"/>
    </location>
</feature>
<feature type="compositionally biased region" description="Low complexity" evidence="1">
    <location>
        <begin position="312"/>
        <end position="323"/>
    </location>
</feature>
<keyword evidence="3" id="KW-1185">Reference proteome</keyword>
<feature type="region of interest" description="Disordered" evidence="1">
    <location>
        <begin position="272"/>
        <end position="389"/>
    </location>
</feature>
<feature type="compositionally biased region" description="Low complexity" evidence="1">
    <location>
        <begin position="9"/>
        <end position="31"/>
    </location>
</feature>
<feature type="compositionally biased region" description="Polar residues" evidence="1">
    <location>
        <begin position="567"/>
        <end position="578"/>
    </location>
</feature>
<comment type="caution">
    <text evidence="2">The sequence shown here is derived from an EMBL/GenBank/DDBJ whole genome shotgun (WGS) entry which is preliminary data.</text>
</comment>
<feature type="compositionally biased region" description="Polar residues" evidence="1">
    <location>
        <begin position="507"/>
        <end position="528"/>
    </location>
</feature>
<feature type="compositionally biased region" description="Polar residues" evidence="1">
    <location>
        <begin position="89"/>
        <end position="100"/>
    </location>
</feature>
<protein>
    <submittedName>
        <fullName evidence="2">Uncharacterized protein</fullName>
    </submittedName>
</protein>
<gene>
    <name evidence="2" type="ORF">DUNSADRAFT_3963</name>
</gene>
<feature type="compositionally biased region" description="Low complexity" evidence="1">
    <location>
        <begin position="272"/>
        <end position="291"/>
    </location>
</feature>
<feature type="compositionally biased region" description="Gly residues" evidence="1">
    <location>
        <begin position="612"/>
        <end position="625"/>
    </location>
</feature>
<name>A0ABQ7H7V7_DUNSA</name>
<evidence type="ECO:0000256" key="1">
    <source>
        <dbReference type="SAM" id="MobiDB-lite"/>
    </source>
</evidence>
<feature type="compositionally biased region" description="Low complexity" evidence="1">
    <location>
        <begin position="547"/>
        <end position="561"/>
    </location>
</feature>